<evidence type="ECO:0000313" key="5">
    <source>
        <dbReference type="Proteomes" id="UP001558613"/>
    </source>
</evidence>
<gene>
    <name evidence="4" type="ORF">QQF64_027711</name>
</gene>
<feature type="domain" description="Alfy-like armadillo-like repeat" evidence="3">
    <location>
        <begin position="638"/>
        <end position="744"/>
    </location>
</feature>
<dbReference type="EMBL" id="JAYMGO010000005">
    <property type="protein sequence ID" value="KAL1274897.1"/>
    <property type="molecule type" value="Genomic_DNA"/>
</dbReference>
<dbReference type="Pfam" id="PF23295">
    <property type="entry name" value="Arm_4"/>
    <property type="match status" value="1"/>
</dbReference>
<feature type="non-terminal residue" evidence="4">
    <location>
        <position position="1107"/>
    </location>
</feature>
<feature type="region of interest" description="Disordered" evidence="2">
    <location>
        <begin position="1087"/>
        <end position="1107"/>
    </location>
</feature>
<reference evidence="4 5" key="1">
    <citation type="submission" date="2023-09" db="EMBL/GenBank/DDBJ databases">
        <authorList>
            <person name="Wang M."/>
        </authorList>
    </citation>
    <scope>NUCLEOTIDE SEQUENCE [LARGE SCALE GENOMIC DNA]</scope>
    <source>
        <strain evidence="4">GT-2023</strain>
        <tissue evidence="4">Liver</tissue>
    </source>
</reference>
<evidence type="ECO:0000313" key="4">
    <source>
        <dbReference type="EMBL" id="KAL1274897.1"/>
    </source>
</evidence>
<dbReference type="InterPro" id="IPR051944">
    <property type="entry name" value="BEACH_domain_protein"/>
</dbReference>
<dbReference type="Gene3D" id="1.25.10.10">
    <property type="entry name" value="Leucine-rich Repeat Variant"/>
    <property type="match status" value="1"/>
</dbReference>
<dbReference type="InterPro" id="IPR016024">
    <property type="entry name" value="ARM-type_fold"/>
</dbReference>
<dbReference type="PANTHER" id="PTHR46108:SF1">
    <property type="entry name" value="WD REPEAT AND FYVE DOMAIN-CONTAINING PROTEIN 3"/>
    <property type="match status" value="1"/>
</dbReference>
<dbReference type="SUPFAM" id="SSF48371">
    <property type="entry name" value="ARM repeat"/>
    <property type="match status" value="2"/>
</dbReference>
<evidence type="ECO:0000256" key="1">
    <source>
        <dbReference type="ARBA" id="ARBA00022574"/>
    </source>
</evidence>
<evidence type="ECO:0000259" key="3">
    <source>
        <dbReference type="Pfam" id="PF23295"/>
    </source>
</evidence>
<proteinExistence type="predicted"/>
<feature type="compositionally biased region" description="Polar residues" evidence="2">
    <location>
        <begin position="1087"/>
        <end position="1096"/>
    </location>
</feature>
<dbReference type="PANTHER" id="PTHR46108">
    <property type="entry name" value="BLUE CHEESE"/>
    <property type="match status" value="1"/>
</dbReference>
<dbReference type="InterPro" id="IPR056252">
    <property type="entry name" value="Alfy-like_Arm-like"/>
</dbReference>
<dbReference type="Proteomes" id="UP001558613">
    <property type="component" value="Unassembled WGS sequence"/>
</dbReference>
<evidence type="ECO:0000256" key="2">
    <source>
        <dbReference type="SAM" id="MobiDB-lite"/>
    </source>
</evidence>
<name>A0ABR3NDG9_9TELE</name>
<organism evidence="4 5">
    <name type="scientific">Cirrhinus molitorella</name>
    <name type="common">mud carp</name>
    <dbReference type="NCBI Taxonomy" id="172907"/>
    <lineage>
        <taxon>Eukaryota</taxon>
        <taxon>Metazoa</taxon>
        <taxon>Chordata</taxon>
        <taxon>Craniata</taxon>
        <taxon>Vertebrata</taxon>
        <taxon>Euteleostomi</taxon>
        <taxon>Actinopterygii</taxon>
        <taxon>Neopterygii</taxon>
        <taxon>Teleostei</taxon>
        <taxon>Ostariophysi</taxon>
        <taxon>Cypriniformes</taxon>
        <taxon>Cyprinidae</taxon>
        <taxon>Labeoninae</taxon>
        <taxon>Labeonini</taxon>
        <taxon>Cirrhinus</taxon>
    </lineage>
</organism>
<accession>A0ABR3NDG9</accession>
<sequence length="1107" mass="123185">MLAEHRENSRAGFGLKKPLKMNMVKRIMGRPRQEECSPQDNALGLMHLRRLFSELCHPPRHMTQKEQEEKLYMMLPVFNRVFGNAPPNTMNEKFSDLLQFTTQVSRLMVTEIRRRASNKSTEAASRAIVQFLEVNQSEEASRGWMLLTTINLLASSGQKTVDCMTTMSVPSTLVKCLYLFFDLPLMHEVPAATQTELPLAERRALLQKVFVQILVKLCSFVSPAEELAQKDDLQLLFSAITSWCPPHNLPWRKSAGEVLTTISRHGLSVNVVKYIHEKECLSTCIQNMQQSDDLSPLEIVEMFAGLSCFLKDSSDVSQTLLDDFRMCQGYTFLIDLMIRLEQAKEDESKDALKDLVNLVTALTTYGVSELKPAGLTTGAPFLLPGFVVPQPSGKGHTVRNIQAFSVLQNAFLKAKSGPLARMILESIANIYAADYANYFILEAQHTLSQFAERVAKLPEVQSKYFELLEFVVFGLNYVPCKELFSVSVLLKSSTSYGCSITATRTLLKLGRHHPVFSDVFREVGLLEVLVNLLHKYAALLKDPTQAHGEQGDAKNNVAEDQKQLAWLVMETLTVLLQGSNTNAGLFREFGGARCVHNIVKYCQCREHALMIIQQLVLSPSGDDDMGTLLGLMHSAPSTELQLKTDILRALLAVLRESHRTRTVFRKVGGFVYVTSLLVAMERSLCSPPVSGWEKVNQNKVFELLHTVFCTLTAAMRYEPANSHFFRTEIQYEKLADAVRLLGCFSDAKKVGPATVFPSNAQPFQRLLEDEIIPAENVCPTLKHCSKLFIYLYKMATDSFDSRAEQVPPCLTHETSLPSPWGTPAIARKRHGYHNSSNSAPGKALTDLKLHLGNQSQHSSDPVVIHPGAVLAVLDLLPSVSSDTQPEHALDLQLAVANILQLLVHSERNQQILCEAGLHSRLLQRCSCALGDEDHPLHPPLQRMFERLASQALEPMVLREFLRLGNPLNCGAWDKKLLKQYRVHKPSSLSYEAEMRNSMTLSMEGFGPDSVFTINEDNSQYRISRSLVRSAEGSTVPLTRVKCLVSMTTPHDIRLHGSSVTPAFVEFDTSLEGFGCLFLPSLAPHNAPSSNANTSGVSDGAVVSGMGN</sequence>
<keyword evidence="1" id="KW-0853">WD repeat</keyword>
<keyword evidence="5" id="KW-1185">Reference proteome</keyword>
<comment type="caution">
    <text evidence="4">The sequence shown here is derived from an EMBL/GenBank/DDBJ whole genome shotgun (WGS) entry which is preliminary data.</text>
</comment>
<dbReference type="InterPro" id="IPR011989">
    <property type="entry name" value="ARM-like"/>
</dbReference>
<protein>
    <recommendedName>
        <fullName evidence="3">Alfy-like armadillo-like repeat domain-containing protein</fullName>
    </recommendedName>
</protein>